<accession>A0A512MGE7</accession>
<name>A0A512MGE7_9BACT</name>
<dbReference type="EMBL" id="BKAG01000049">
    <property type="protein sequence ID" value="GEP45421.1"/>
    <property type="molecule type" value="Genomic_DNA"/>
</dbReference>
<dbReference type="InterPro" id="IPR002912">
    <property type="entry name" value="ACT_dom"/>
</dbReference>
<proteinExistence type="predicted"/>
<evidence type="ECO:0000259" key="1">
    <source>
        <dbReference type="PROSITE" id="PS51671"/>
    </source>
</evidence>
<dbReference type="InterPro" id="IPR045865">
    <property type="entry name" value="ACT-like_dom_sf"/>
</dbReference>
<dbReference type="PROSITE" id="PS51671">
    <property type="entry name" value="ACT"/>
    <property type="match status" value="1"/>
</dbReference>
<dbReference type="OrthoDB" id="192399at2"/>
<dbReference type="AlphaFoldDB" id="A0A512MGE7"/>
<dbReference type="PANTHER" id="PTHR40099">
    <property type="entry name" value="ACETOLACTATE SYNTHASE, SMALL SUBUNIT"/>
    <property type="match status" value="1"/>
</dbReference>
<dbReference type="Gene3D" id="3.30.2130.10">
    <property type="entry name" value="VC0802-like"/>
    <property type="match status" value="1"/>
</dbReference>
<feature type="domain" description="ACT" evidence="1">
    <location>
        <begin position="69"/>
        <end position="131"/>
    </location>
</feature>
<reference evidence="2 3" key="1">
    <citation type="submission" date="2019-07" db="EMBL/GenBank/DDBJ databases">
        <title>Whole genome shotgun sequence of Brevifollis gellanilyticus NBRC 108608.</title>
        <authorList>
            <person name="Hosoyama A."/>
            <person name="Uohara A."/>
            <person name="Ohji S."/>
            <person name="Ichikawa N."/>
        </authorList>
    </citation>
    <scope>NUCLEOTIDE SEQUENCE [LARGE SCALE GENOMIC DNA]</scope>
    <source>
        <strain evidence="2 3">NBRC 108608</strain>
    </source>
</reference>
<gene>
    <name evidence="2" type="ORF">BGE01nite_47120</name>
</gene>
<evidence type="ECO:0000313" key="3">
    <source>
        <dbReference type="Proteomes" id="UP000321577"/>
    </source>
</evidence>
<dbReference type="Proteomes" id="UP000321577">
    <property type="component" value="Unassembled WGS sequence"/>
</dbReference>
<dbReference type="PANTHER" id="PTHR40099:SF1">
    <property type="entry name" value="ACETOLACTATE SYNTHASE, SMALL SUBUNIT"/>
    <property type="match status" value="1"/>
</dbReference>
<organism evidence="2 3">
    <name type="scientific">Brevifollis gellanilyticus</name>
    <dbReference type="NCBI Taxonomy" id="748831"/>
    <lineage>
        <taxon>Bacteria</taxon>
        <taxon>Pseudomonadati</taxon>
        <taxon>Verrucomicrobiota</taxon>
        <taxon>Verrucomicrobiia</taxon>
        <taxon>Verrucomicrobiales</taxon>
        <taxon>Verrucomicrobiaceae</taxon>
    </lineage>
</organism>
<dbReference type="Pfam" id="PF01842">
    <property type="entry name" value="ACT"/>
    <property type="match status" value="1"/>
</dbReference>
<dbReference type="RefSeq" id="WP_146854304.1">
    <property type="nucleotide sequence ID" value="NZ_BKAG01000049.1"/>
</dbReference>
<sequence>MKQITVLTRQDPDEITRVASILGDAGINIEDIDADRIEETGTIVLMVDQLDAALRALSDANLRAVTQDALVIRLEDKPGALATIAKRLRDAGIDVRSMHILRRDGSQSLVSLVVSDQTAAKGVLEDVMMKS</sequence>
<protein>
    <submittedName>
        <fullName evidence="2">Acetolactate synthase</fullName>
    </submittedName>
</protein>
<keyword evidence="3" id="KW-1185">Reference proteome</keyword>
<evidence type="ECO:0000313" key="2">
    <source>
        <dbReference type="EMBL" id="GEP45421.1"/>
    </source>
</evidence>
<dbReference type="SUPFAM" id="SSF55021">
    <property type="entry name" value="ACT-like"/>
    <property type="match status" value="2"/>
</dbReference>
<comment type="caution">
    <text evidence="2">The sequence shown here is derived from an EMBL/GenBank/DDBJ whole genome shotgun (WGS) entry which is preliminary data.</text>
</comment>